<evidence type="ECO:0000256" key="1">
    <source>
        <dbReference type="SAM" id="MobiDB-lite"/>
    </source>
</evidence>
<proteinExistence type="predicted"/>
<sequence>MGWGEDDLGPRLPGPRAVQKEQEPRRAPFTPPPSVPAADEEDHGAIVRPFVLTGGRTRPVDERLRVETMISALPAALSAPLTFERRRIVRLCQRPLSVAELAGRLGAPIGVTRVLVADLLAERFVTVHDHLGMDDGRLLSVLERIREGVRAL</sequence>
<accession>A0ABP6QLD3</accession>
<organism evidence="2 3">
    <name type="scientific">Actinocorallia longicatena</name>
    <dbReference type="NCBI Taxonomy" id="111803"/>
    <lineage>
        <taxon>Bacteria</taxon>
        <taxon>Bacillati</taxon>
        <taxon>Actinomycetota</taxon>
        <taxon>Actinomycetes</taxon>
        <taxon>Streptosporangiales</taxon>
        <taxon>Thermomonosporaceae</taxon>
        <taxon>Actinocorallia</taxon>
    </lineage>
</organism>
<dbReference type="InterPro" id="IPR007995">
    <property type="entry name" value="DUF742"/>
</dbReference>
<comment type="caution">
    <text evidence="2">The sequence shown here is derived from an EMBL/GenBank/DDBJ whole genome shotgun (WGS) entry which is preliminary data.</text>
</comment>
<dbReference type="Pfam" id="PF05331">
    <property type="entry name" value="DUF742"/>
    <property type="match status" value="1"/>
</dbReference>
<evidence type="ECO:0000313" key="3">
    <source>
        <dbReference type="Proteomes" id="UP001501237"/>
    </source>
</evidence>
<dbReference type="EMBL" id="BAAAUV010000022">
    <property type="protein sequence ID" value="GAA3231450.1"/>
    <property type="molecule type" value="Genomic_DNA"/>
</dbReference>
<dbReference type="PANTHER" id="PTHR36221">
    <property type="entry name" value="DUF742 DOMAIN-CONTAINING PROTEIN"/>
    <property type="match status" value="1"/>
</dbReference>
<protein>
    <recommendedName>
        <fullName evidence="4">DUF742 domain-containing protein</fullName>
    </recommendedName>
</protein>
<feature type="region of interest" description="Disordered" evidence="1">
    <location>
        <begin position="1"/>
        <end position="41"/>
    </location>
</feature>
<reference evidence="3" key="1">
    <citation type="journal article" date="2019" name="Int. J. Syst. Evol. Microbiol.">
        <title>The Global Catalogue of Microorganisms (GCM) 10K type strain sequencing project: providing services to taxonomists for standard genome sequencing and annotation.</title>
        <authorList>
            <consortium name="The Broad Institute Genomics Platform"/>
            <consortium name="The Broad Institute Genome Sequencing Center for Infectious Disease"/>
            <person name="Wu L."/>
            <person name="Ma J."/>
        </authorList>
    </citation>
    <scope>NUCLEOTIDE SEQUENCE [LARGE SCALE GENOMIC DNA]</scope>
    <source>
        <strain evidence="3">JCM 9377</strain>
    </source>
</reference>
<name>A0ABP6QLD3_9ACTN</name>
<gene>
    <name evidence="2" type="ORF">GCM10010468_62520</name>
</gene>
<evidence type="ECO:0008006" key="4">
    <source>
        <dbReference type="Google" id="ProtNLM"/>
    </source>
</evidence>
<dbReference type="PANTHER" id="PTHR36221:SF1">
    <property type="entry name" value="DUF742 DOMAIN-CONTAINING PROTEIN"/>
    <property type="match status" value="1"/>
</dbReference>
<keyword evidence="3" id="KW-1185">Reference proteome</keyword>
<evidence type="ECO:0000313" key="2">
    <source>
        <dbReference type="EMBL" id="GAA3231450.1"/>
    </source>
</evidence>
<dbReference type="Proteomes" id="UP001501237">
    <property type="component" value="Unassembled WGS sequence"/>
</dbReference>